<dbReference type="Proteomes" id="UP000703590">
    <property type="component" value="Unassembled WGS sequence"/>
</dbReference>
<dbReference type="Pfam" id="PF05818">
    <property type="entry name" value="TraT"/>
    <property type="match status" value="1"/>
</dbReference>
<dbReference type="PROSITE" id="PS51257">
    <property type="entry name" value="PROKAR_LIPOPROTEIN"/>
    <property type="match status" value="1"/>
</dbReference>
<protein>
    <recommendedName>
        <fullName evidence="9">Lipoprotein</fullName>
    </recommendedName>
</protein>
<keyword evidence="2 6" id="KW-0732">Signal</keyword>
<reference evidence="7 8" key="1">
    <citation type="submission" date="2021-02" db="EMBL/GenBank/DDBJ databases">
        <title>Sulfurospirillum tamanensis sp. nov.</title>
        <authorList>
            <person name="Frolova A."/>
            <person name="Merkel A."/>
            <person name="Slobodkin A."/>
        </authorList>
    </citation>
    <scope>NUCLEOTIDE SEQUENCE [LARGE SCALE GENOMIC DNA]</scope>
    <source>
        <strain evidence="7 8">T05b</strain>
    </source>
</reference>
<dbReference type="EMBL" id="JAFHKK010000045">
    <property type="protein sequence ID" value="MBN2965550.1"/>
    <property type="molecule type" value="Genomic_DNA"/>
</dbReference>
<evidence type="ECO:0000256" key="4">
    <source>
        <dbReference type="ARBA" id="ARBA00023139"/>
    </source>
</evidence>
<evidence type="ECO:0000256" key="6">
    <source>
        <dbReference type="SAM" id="SignalP"/>
    </source>
</evidence>
<sequence>MRAFILGLVVAFGLSGCATTQLQTQAKTTRAISLSPQVLSDKRVWLRVTGTQASILELKEPLGEALQSRGVTLVADEKDASIALHVHTLFAHNLKEAANYHAAGVGGGVAGVFSRASGSSSSDSILVGVGVALAMGVADRALADEVYRAIVEVSMRVKEGSAWGVEERTRVLAEALKMGLEPQEAKETMEKQVVYHIAEILH</sequence>
<dbReference type="InterPro" id="IPR008874">
    <property type="entry name" value="TraT_complement-R"/>
</dbReference>
<organism evidence="7 8">
    <name type="scientific">Sulfurospirillum tamanense</name>
    <dbReference type="NCBI Taxonomy" id="2813362"/>
    <lineage>
        <taxon>Bacteria</taxon>
        <taxon>Pseudomonadati</taxon>
        <taxon>Campylobacterota</taxon>
        <taxon>Epsilonproteobacteria</taxon>
        <taxon>Campylobacterales</taxon>
        <taxon>Sulfurospirillaceae</taxon>
        <taxon>Sulfurospirillum</taxon>
    </lineage>
</organism>
<evidence type="ECO:0000256" key="3">
    <source>
        <dbReference type="ARBA" id="ARBA00023136"/>
    </source>
</evidence>
<accession>A0ABS2WVI0</accession>
<keyword evidence="5" id="KW-0449">Lipoprotein</keyword>
<feature type="signal peptide" evidence="6">
    <location>
        <begin position="1"/>
        <end position="20"/>
    </location>
</feature>
<gene>
    <name evidence="7" type="ORF">JWV37_12230</name>
</gene>
<keyword evidence="4" id="KW-0564">Palmitate</keyword>
<keyword evidence="3" id="KW-0472">Membrane</keyword>
<comment type="subcellular location">
    <subcellularLocation>
        <location evidence="1">Cell outer membrane</location>
        <topology evidence="1">Lipid-anchor</topology>
    </subcellularLocation>
</comment>
<reference evidence="7 8" key="3">
    <citation type="submission" date="2021-02" db="EMBL/GenBank/DDBJ databases">
        <authorList>
            <person name="Merkel A.Y."/>
        </authorList>
    </citation>
    <scope>NUCLEOTIDE SEQUENCE [LARGE SCALE GENOMIC DNA]</scope>
    <source>
        <strain evidence="7 8">T05b</strain>
    </source>
</reference>
<evidence type="ECO:0008006" key="9">
    <source>
        <dbReference type="Google" id="ProtNLM"/>
    </source>
</evidence>
<comment type="caution">
    <text evidence="7">The sequence shown here is derived from an EMBL/GenBank/DDBJ whole genome shotgun (WGS) entry which is preliminary data.</text>
</comment>
<evidence type="ECO:0000313" key="7">
    <source>
        <dbReference type="EMBL" id="MBN2965550.1"/>
    </source>
</evidence>
<dbReference type="RefSeq" id="WP_205460120.1">
    <property type="nucleotide sequence ID" value="NZ_JAFHKK010000045.1"/>
</dbReference>
<keyword evidence="8" id="KW-1185">Reference proteome</keyword>
<evidence type="ECO:0000313" key="8">
    <source>
        <dbReference type="Proteomes" id="UP000703590"/>
    </source>
</evidence>
<evidence type="ECO:0000256" key="5">
    <source>
        <dbReference type="ARBA" id="ARBA00023288"/>
    </source>
</evidence>
<feature type="chain" id="PRO_5045205260" description="Lipoprotein" evidence="6">
    <location>
        <begin position="21"/>
        <end position="202"/>
    </location>
</feature>
<evidence type="ECO:0000256" key="2">
    <source>
        <dbReference type="ARBA" id="ARBA00022729"/>
    </source>
</evidence>
<name>A0ABS2WVI0_9BACT</name>
<proteinExistence type="predicted"/>
<reference evidence="8" key="2">
    <citation type="submission" date="2021-02" db="EMBL/GenBank/DDBJ databases">
        <title>Sulfurospirillum tamanensis sp. nov.</title>
        <authorList>
            <person name="Merkel A.Y."/>
        </authorList>
    </citation>
    <scope>NUCLEOTIDE SEQUENCE [LARGE SCALE GENOMIC DNA]</scope>
    <source>
        <strain evidence="8">T05b</strain>
    </source>
</reference>
<evidence type="ECO:0000256" key="1">
    <source>
        <dbReference type="ARBA" id="ARBA00004459"/>
    </source>
</evidence>